<reference evidence="4" key="1">
    <citation type="journal article" date="2019" name="Int. J. Syst. Evol. Microbiol.">
        <title>The Global Catalogue of Microorganisms (GCM) 10K type strain sequencing project: providing services to taxonomists for standard genome sequencing and annotation.</title>
        <authorList>
            <consortium name="The Broad Institute Genomics Platform"/>
            <consortium name="The Broad Institute Genome Sequencing Center for Infectious Disease"/>
            <person name="Wu L."/>
            <person name="Ma J."/>
        </authorList>
    </citation>
    <scope>NUCLEOTIDE SEQUENCE [LARGE SCALE GENOMIC DNA]</scope>
    <source>
        <strain evidence="4">CGMCC 1.8957</strain>
    </source>
</reference>
<evidence type="ECO:0000313" key="4">
    <source>
        <dbReference type="Proteomes" id="UP000652430"/>
    </source>
</evidence>
<keyword evidence="4" id="KW-1185">Reference proteome</keyword>
<evidence type="ECO:0000313" key="3">
    <source>
        <dbReference type="EMBL" id="GHH16114.1"/>
    </source>
</evidence>
<name>A0ABQ3LHE8_9SPHN</name>
<dbReference type="Pfam" id="PF01844">
    <property type="entry name" value="HNH"/>
    <property type="match status" value="1"/>
</dbReference>
<accession>A0ABQ3LHE8</accession>
<dbReference type="Proteomes" id="UP000652430">
    <property type="component" value="Unassembled WGS sequence"/>
</dbReference>
<comment type="caution">
    <text evidence="3">The sequence shown here is derived from an EMBL/GenBank/DDBJ whole genome shotgun (WGS) entry which is preliminary data.</text>
</comment>
<dbReference type="EMBL" id="BNAQ01000002">
    <property type="protein sequence ID" value="GHH16114.1"/>
    <property type="molecule type" value="Genomic_DNA"/>
</dbReference>
<dbReference type="InterPro" id="IPR002711">
    <property type="entry name" value="HNH"/>
</dbReference>
<feature type="domain" description="HNH" evidence="2">
    <location>
        <begin position="33"/>
        <end position="74"/>
    </location>
</feature>
<feature type="region of interest" description="Disordered" evidence="1">
    <location>
        <begin position="1"/>
        <end position="29"/>
    </location>
</feature>
<proteinExistence type="predicted"/>
<evidence type="ECO:0000256" key="1">
    <source>
        <dbReference type="SAM" id="MobiDB-lite"/>
    </source>
</evidence>
<gene>
    <name evidence="3" type="ORF">GCM10008023_19750</name>
</gene>
<evidence type="ECO:0000259" key="2">
    <source>
        <dbReference type="Pfam" id="PF01844"/>
    </source>
</evidence>
<sequence length="88" mass="10530">MSNPRAWRGKGRTEKPNSRQKRNKLFLDAHPRCQRCRRRRAEEAHHQMPHGHPDRYDWAFMQALCVRCHIDVHRQGPIILTVVFNHGK</sequence>
<organism evidence="3 4">
    <name type="scientific">Sphingomonas glacialis</name>
    <dbReference type="NCBI Taxonomy" id="658225"/>
    <lineage>
        <taxon>Bacteria</taxon>
        <taxon>Pseudomonadati</taxon>
        <taxon>Pseudomonadota</taxon>
        <taxon>Alphaproteobacteria</taxon>
        <taxon>Sphingomonadales</taxon>
        <taxon>Sphingomonadaceae</taxon>
        <taxon>Sphingomonas</taxon>
    </lineage>
</organism>
<protein>
    <recommendedName>
        <fullName evidence="2">HNH domain-containing protein</fullName>
    </recommendedName>
</protein>